<name>A0A0L0SPK0_ALLM3</name>
<gene>
    <name evidence="1" type="ORF">AMAG_09430</name>
</gene>
<evidence type="ECO:0000313" key="1">
    <source>
        <dbReference type="EMBL" id="KNE64407.1"/>
    </source>
</evidence>
<proteinExistence type="predicted"/>
<protein>
    <submittedName>
        <fullName evidence="1">Uncharacterized protein</fullName>
    </submittedName>
</protein>
<organism evidence="1 2">
    <name type="scientific">Allomyces macrogynus (strain ATCC 38327)</name>
    <name type="common">Allomyces javanicus var. macrogynus</name>
    <dbReference type="NCBI Taxonomy" id="578462"/>
    <lineage>
        <taxon>Eukaryota</taxon>
        <taxon>Fungi</taxon>
        <taxon>Fungi incertae sedis</taxon>
        <taxon>Blastocladiomycota</taxon>
        <taxon>Blastocladiomycetes</taxon>
        <taxon>Blastocladiales</taxon>
        <taxon>Blastocladiaceae</taxon>
        <taxon>Allomyces</taxon>
    </lineage>
</organism>
<sequence length="138" mass="14712">MTDFLGLITTKLEELAAINPYMEQITTQLRTNVSPAMRTAFNLHLLDSVGLAFAFSNGDIKTVLGSQALQNNPVLKNMILEMLANVKPVSLADFPSLARLPPEQVKAVAANTVTTTAIGVLAKHARQIAGSPGLSDLL</sequence>
<reference evidence="1 2" key="1">
    <citation type="submission" date="2009-11" db="EMBL/GenBank/DDBJ databases">
        <title>Annotation of Allomyces macrogynus ATCC 38327.</title>
        <authorList>
            <consortium name="The Broad Institute Genome Sequencing Platform"/>
            <person name="Russ C."/>
            <person name="Cuomo C."/>
            <person name="Burger G."/>
            <person name="Gray M.W."/>
            <person name="Holland P.W.H."/>
            <person name="King N."/>
            <person name="Lang F.B.F."/>
            <person name="Roger A.J."/>
            <person name="Ruiz-Trillo I."/>
            <person name="Young S.K."/>
            <person name="Zeng Q."/>
            <person name="Gargeya S."/>
            <person name="Fitzgerald M."/>
            <person name="Haas B."/>
            <person name="Abouelleil A."/>
            <person name="Alvarado L."/>
            <person name="Arachchi H.M."/>
            <person name="Berlin A."/>
            <person name="Chapman S.B."/>
            <person name="Gearin G."/>
            <person name="Goldberg J."/>
            <person name="Griggs A."/>
            <person name="Gujja S."/>
            <person name="Hansen M."/>
            <person name="Heiman D."/>
            <person name="Howarth C."/>
            <person name="Larimer J."/>
            <person name="Lui A."/>
            <person name="MacDonald P.J.P."/>
            <person name="McCowen C."/>
            <person name="Montmayeur A."/>
            <person name="Murphy C."/>
            <person name="Neiman D."/>
            <person name="Pearson M."/>
            <person name="Priest M."/>
            <person name="Roberts A."/>
            <person name="Saif S."/>
            <person name="Shea T."/>
            <person name="Sisk P."/>
            <person name="Stolte C."/>
            <person name="Sykes S."/>
            <person name="Wortman J."/>
            <person name="Nusbaum C."/>
            <person name="Birren B."/>
        </authorList>
    </citation>
    <scope>NUCLEOTIDE SEQUENCE [LARGE SCALE GENOMIC DNA]</scope>
    <source>
        <strain evidence="1 2">ATCC 38327</strain>
    </source>
</reference>
<dbReference type="Proteomes" id="UP000054350">
    <property type="component" value="Unassembled WGS sequence"/>
</dbReference>
<dbReference type="AlphaFoldDB" id="A0A0L0SPK0"/>
<reference evidence="2" key="2">
    <citation type="submission" date="2009-11" db="EMBL/GenBank/DDBJ databases">
        <title>The Genome Sequence of Allomyces macrogynus strain ATCC 38327.</title>
        <authorList>
            <consortium name="The Broad Institute Genome Sequencing Platform"/>
            <person name="Russ C."/>
            <person name="Cuomo C."/>
            <person name="Shea T."/>
            <person name="Young S.K."/>
            <person name="Zeng Q."/>
            <person name="Koehrsen M."/>
            <person name="Haas B."/>
            <person name="Borodovsky M."/>
            <person name="Guigo R."/>
            <person name="Alvarado L."/>
            <person name="Berlin A."/>
            <person name="Borenstein D."/>
            <person name="Chen Z."/>
            <person name="Engels R."/>
            <person name="Freedman E."/>
            <person name="Gellesch M."/>
            <person name="Goldberg J."/>
            <person name="Griggs A."/>
            <person name="Gujja S."/>
            <person name="Heiman D."/>
            <person name="Hepburn T."/>
            <person name="Howarth C."/>
            <person name="Jen D."/>
            <person name="Larson L."/>
            <person name="Lewis B."/>
            <person name="Mehta T."/>
            <person name="Park D."/>
            <person name="Pearson M."/>
            <person name="Roberts A."/>
            <person name="Saif S."/>
            <person name="Shenoy N."/>
            <person name="Sisk P."/>
            <person name="Stolte C."/>
            <person name="Sykes S."/>
            <person name="Walk T."/>
            <person name="White J."/>
            <person name="Yandava C."/>
            <person name="Burger G."/>
            <person name="Gray M.W."/>
            <person name="Holland P.W.H."/>
            <person name="King N."/>
            <person name="Lang F.B.F."/>
            <person name="Roger A.J."/>
            <person name="Ruiz-Trillo I."/>
            <person name="Lander E."/>
            <person name="Nusbaum C."/>
        </authorList>
    </citation>
    <scope>NUCLEOTIDE SEQUENCE [LARGE SCALE GENOMIC DNA]</scope>
    <source>
        <strain evidence="2">ATCC 38327</strain>
    </source>
</reference>
<evidence type="ECO:0000313" key="2">
    <source>
        <dbReference type="Proteomes" id="UP000054350"/>
    </source>
</evidence>
<dbReference type="EMBL" id="GG745344">
    <property type="protein sequence ID" value="KNE64407.1"/>
    <property type="molecule type" value="Genomic_DNA"/>
</dbReference>
<dbReference type="VEuPathDB" id="FungiDB:AMAG_09430"/>
<dbReference type="OrthoDB" id="10566074at2759"/>
<keyword evidence="2" id="KW-1185">Reference proteome</keyword>
<accession>A0A0L0SPK0</accession>